<sequence>MLVLSNRSNQR</sequence>
<reference evidence="1" key="2">
    <citation type="journal article" date="2015" name="Fish Shellfish Immunol.">
        <title>Early steps in the European eel (Anguilla anguilla)-Vibrio vulnificus interaction in the gills: Role of the RtxA13 toxin.</title>
        <authorList>
            <person name="Callol A."/>
            <person name="Pajuelo D."/>
            <person name="Ebbesson L."/>
            <person name="Teles M."/>
            <person name="MacKenzie S."/>
            <person name="Amaro C."/>
        </authorList>
    </citation>
    <scope>NUCLEOTIDE SEQUENCE</scope>
</reference>
<dbReference type="EMBL" id="GBXM01047882">
    <property type="protein sequence ID" value="JAH60695.1"/>
    <property type="molecule type" value="Transcribed_RNA"/>
</dbReference>
<evidence type="ECO:0000313" key="1">
    <source>
        <dbReference type="EMBL" id="JAH60695.1"/>
    </source>
</evidence>
<protein>
    <submittedName>
        <fullName evidence="1">Uncharacterized protein</fullName>
    </submittedName>
</protein>
<accession>A0A0E9U695</accession>
<name>A0A0E9U695_ANGAN</name>
<proteinExistence type="predicted"/>
<organism evidence="1">
    <name type="scientific">Anguilla anguilla</name>
    <name type="common">European freshwater eel</name>
    <name type="synonym">Muraena anguilla</name>
    <dbReference type="NCBI Taxonomy" id="7936"/>
    <lineage>
        <taxon>Eukaryota</taxon>
        <taxon>Metazoa</taxon>
        <taxon>Chordata</taxon>
        <taxon>Craniata</taxon>
        <taxon>Vertebrata</taxon>
        <taxon>Euteleostomi</taxon>
        <taxon>Actinopterygii</taxon>
        <taxon>Neopterygii</taxon>
        <taxon>Teleostei</taxon>
        <taxon>Anguilliformes</taxon>
        <taxon>Anguillidae</taxon>
        <taxon>Anguilla</taxon>
    </lineage>
</organism>
<reference evidence="1" key="1">
    <citation type="submission" date="2014-11" db="EMBL/GenBank/DDBJ databases">
        <authorList>
            <person name="Amaro Gonzalez C."/>
        </authorList>
    </citation>
    <scope>NUCLEOTIDE SEQUENCE</scope>
</reference>